<dbReference type="EMBL" id="JBIRUQ010000001">
    <property type="protein sequence ID" value="MFI1460381.1"/>
    <property type="molecule type" value="Genomic_DNA"/>
</dbReference>
<protein>
    <submittedName>
        <fullName evidence="2">Uncharacterized protein</fullName>
    </submittedName>
</protein>
<dbReference type="Proteomes" id="UP001611263">
    <property type="component" value="Unassembled WGS sequence"/>
</dbReference>
<gene>
    <name evidence="2" type="ORF">ACH4WX_06615</name>
</gene>
<feature type="region of interest" description="Disordered" evidence="1">
    <location>
        <begin position="1"/>
        <end position="53"/>
    </location>
</feature>
<evidence type="ECO:0000256" key="1">
    <source>
        <dbReference type="SAM" id="MobiDB-lite"/>
    </source>
</evidence>
<organism evidence="2 3">
    <name type="scientific">Nocardia carnea</name>
    <dbReference type="NCBI Taxonomy" id="37328"/>
    <lineage>
        <taxon>Bacteria</taxon>
        <taxon>Bacillati</taxon>
        <taxon>Actinomycetota</taxon>
        <taxon>Actinomycetes</taxon>
        <taxon>Mycobacteriales</taxon>
        <taxon>Nocardiaceae</taxon>
        <taxon>Nocardia</taxon>
    </lineage>
</organism>
<evidence type="ECO:0000313" key="3">
    <source>
        <dbReference type="Proteomes" id="UP001611263"/>
    </source>
</evidence>
<reference evidence="2 3" key="1">
    <citation type="submission" date="2024-10" db="EMBL/GenBank/DDBJ databases">
        <title>The Natural Products Discovery Center: Release of the First 8490 Sequenced Strains for Exploring Actinobacteria Biosynthetic Diversity.</title>
        <authorList>
            <person name="Kalkreuter E."/>
            <person name="Kautsar S.A."/>
            <person name="Yang D."/>
            <person name="Bader C.D."/>
            <person name="Teijaro C.N."/>
            <person name="Fluegel L."/>
            <person name="Davis C.M."/>
            <person name="Simpson J.R."/>
            <person name="Lauterbach L."/>
            <person name="Steele A.D."/>
            <person name="Gui C."/>
            <person name="Meng S."/>
            <person name="Li G."/>
            <person name="Viehrig K."/>
            <person name="Ye F."/>
            <person name="Su P."/>
            <person name="Kiefer A.F."/>
            <person name="Nichols A."/>
            <person name="Cepeda A.J."/>
            <person name="Yan W."/>
            <person name="Fan B."/>
            <person name="Jiang Y."/>
            <person name="Adhikari A."/>
            <person name="Zheng C.-J."/>
            <person name="Schuster L."/>
            <person name="Cowan T.M."/>
            <person name="Smanski M.J."/>
            <person name="Chevrette M.G."/>
            <person name="De Carvalho L.P.S."/>
            <person name="Shen B."/>
        </authorList>
    </citation>
    <scope>NUCLEOTIDE SEQUENCE [LARGE SCALE GENOMIC DNA]</scope>
    <source>
        <strain evidence="2 3">NPDC020568</strain>
    </source>
</reference>
<name>A0ABW7TH67_9NOCA</name>
<evidence type="ECO:0000313" key="2">
    <source>
        <dbReference type="EMBL" id="MFI1460381.1"/>
    </source>
</evidence>
<dbReference type="RefSeq" id="WP_156052210.1">
    <property type="nucleotide sequence ID" value="NZ_JBIRUQ010000001.1"/>
</dbReference>
<comment type="caution">
    <text evidence="2">The sequence shown here is derived from an EMBL/GenBank/DDBJ whole genome shotgun (WGS) entry which is preliminary data.</text>
</comment>
<feature type="compositionally biased region" description="Basic and acidic residues" evidence="1">
    <location>
        <begin position="1"/>
        <end position="14"/>
    </location>
</feature>
<accession>A0ABW7TH67</accession>
<feature type="compositionally biased region" description="Basic and acidic residues" evidence="1">
    <location>
        <begin position="20"/>
        <end position="34"/>
    </location>
</feature>
<keyword evidence="3" id="KW-1185">Reference proteome</keyword>
<sequence length="53" mass="5871">MTTPEHDPRTTADRDEPDFAEEHAEPTHADEHPTGEQLETDESTPKGHSGMDS</sequence>
<feature type="compositionally biased region" description="Basic and acidic residues" evidence="1">
    <location>
        <begin position="43"/>
        <end position="53"/>
    </location>
</feature>
<dbReference type="GeneID" id="93509619"/>
<proteinExistence type="predicted"/>